<dbReference type="RefSeq" id="WP_066594959.1">
    <property type="nucleotide sequence ID" value="NZ_CAJTBZ010000012.1"/>
</dbReference>
<evidence type="ECO:0000256" key="3">
    <source>
        <dbReference type="ARBA" id="ARBA00023125"/>
    </source>
</evidence>
<evidence type="ECO:0000313" key="6">
    <source>
        <dbReference type="EMBL" id="OXE47586.1"/>
    </source>
</evidence>
<reference evidence="7" key="1">
    <citation type="submission" date="2017-05" db="EMBL/GenBank/DDBJ databases">
        <title>Improved OligoMM genomes.</title>
        <authorList>
            <person name="Garzetti D."/>
        </authorList>
    </citation>
    <scope>NUCLEOTIDE SEQUENCE [LARGE SCALE GENOMIC DNA]</scope>
    <source>
        <strain evidence="7">YL45</strain>
    </source>
</reference>
<keyword evidence="4" id="KW-0804">Transcription</keyword>
<evidence type="ECO:0000256" key="1">
    <source>
        <dbReference type="ARBA" id="ARBA00009437"/>
    </source>
</evidence>
<dbReference type="SUPFAM" id="SSF53850">
    <property type="entry name" value="Periplasmic binding protein-like II"/>
    <property type="match status" value="1"/>
</dbReference>
<dbReference type="InterPro" id="IPR005119">
    <property type="entry name" value="LysR_subst-bd"/>
</dbReference>
<keyword evidence="7" id="KW-1185">Reference proteome</keyword>
<dbReference type="InterPro" id="IPR058163">
    <property type="entry name" value="LysR-type_TF_proteobact-type"/>
</dbReference>
<accession>A0A227KI46</accession>
<evidence type="ECO:0000256" key="4">
    <source>
        <dbReference type="ARBA" id="ARBA00023163"/>
    </source>
</evidence>
<keyword evidence="3" id="KW-0238">DNA-binding</keyword>
<comment type="caution">
    <text evidence="6">The sequence shown here is derived from an EMBL/GenBank/DDBJ whole genome shotgun (WGS) entry which is preliminary data.</text>
</comment>
<organism evidence="6 7">
    <name type="scientific">Turicimonas muris</name>
    <dbReference type="NCBI Taxonomy" id="1796652"/>
    <lineage>
        <taxon>Bacteria</taxon>
        <taxon>Pseudomonadati</taxon>
        <taxon>Pseudomonadota</taxon>
        <taxon>Betaproteobacteria</taxon>
        <taxon>Burkholderiales</taxon>
        <taxon>Sutterellaceae</taxon>
        <taxon>Turicimonas</taxon>
    </lineage>
</organism>
<dbReference type="InterPro" id="IPR036388">
    <property type="entry name" value="WH-like_DNA-bd_sf"/>
</dbReference>
<dbReference type="PANTHER" id="PTHR30537:SF5">
    <property type="entry name" value="HTH-TYPE TRANSCRIPTIONAL ACTIVATOR TTDR-RELATED"/>
    <property type="match status" value="1"/>
</dbReference>
<gene>
    <name evidence="6" type="ORF">ADH67_07260</name>
</gene>
<dbReference type="InterPro" id="IPR036390">
    <property type="entry name" value="WH_DNA-bd_sf"/>
</dbReference>
<dbReference type="PANTHER" id="PTHR30537">
    <property type="entry name" value="HTH-TYPE TRANSCRIPTIONAL REGULATOR"/>
    <property type="match status" value="1"/>
</dbReference>
<comment type="similarity">
    <text evidence="1">Belongs to the LysR transcriptional regulatory family.</text>
</comment>
<dbReference type="Proteomes" id="UP000214610">
    <property type="component" value="Unassembled WGS sequence"/>
</dbReference>
<dbReference type="SUPFAM" id="SSF46785">
    <property type="entry name" value="Winged helix' DNA-binding domain"/>
    <property type="match status" value="1"/>
</dbReference>
<dbReference type="GO" id="GO:0003700">
    <property type="term" value="F:DNA-binding transcription factor activity"/>
    <property type="evidence" value="ECO:0007669"/>
    <property type="project" value="InterPro"/>
</dbReference>
<dbReference type="GO" id="GO:0006351">
    <property type="term" value="P:DNA-templated transcription"/>
    <property type="evidence" value="ECO:0007669"/>
    <property type="project" value="TreeGrafter"/>
</dbReference>
<dbReference type="Pfam" id="PF03466">
    <property type="entry name" value="LysR_substrate"/>
    <property type="match status" value="1"/>
</dbReference>
<feature type="domain" description="HTH lysR-type" evidence="5">
    <location>
        <begin position="10"/>
        <end position="62"/>
    </location>
</feature>
<dbReference type="Pfam" id="PF00126">
    <property type="entry name" value="HTH_1"/>
    <property type="match status" value="1"/>
</dbReference>
<dbReference type="Gene3D" id="3.40.190.290">
    <property type="match status" value="1"/>
</dbReference>
<sequence length="317" mass="36187">MIPKESLLAWKVFQKTSQTLNISRTAIELDLDLKTASRILKELEKNLGFSLFDRSSRPFKMTQEAELILPCVHQLLKSEDKLSLKLQEVASKPIDVRLSLPVNMTRDDLFPVMAKYRELHPKFNVRFLNDCDHQHLLDGETDIVMLPYRPENANGDLVLFDAGFSFNMLLASPKYVARNGSPSCVEDLKNHVLILRDSRIYPTTRSLEHADLCVSLTSDFKLVYLGDAFSCRSAALLGHGIAVDLSVAYCSDDIKDGRLIPLLPGWHRPRWDMTIAIRKEDAENKPLYEFASWFANTQKKAYPKRWGPIFEKYGVTP</sequence>
<dbReference type="EMBL" id="NHMP01000004">
    <property type="protein sequence ID" value="OXE47586.1"/>
    <property type="molecule type" value="Genomic_DNA"/>
</dbReference>
<proteinExistence type="inferred from homology"/>
<evidence type="ECO:0000259" key="5">
    <source>
        <dbReference type="PROSITE" id="PS50931"/>
    </source>
</evidence>
<evidence type="ECO:0000256" key="2">
    <source>
        <dbReference type="ARBA" id="ARBA00023015"/>
    </source>
</evidence>
<dbReference type="GO" id="GO:0043565">
    <property type="term" value="F:sequence-specific DNA binding"/>
    <property type="evidence" value="ECO:0007669"/>
    <property type="project" value="TreeGrafter"/>
</dbReference>
<name>A0A227KI46_9BURK</name>
<dbReference type="AlphaFoldDB" id="A0A227KI46"/>
<evidence type="ECO:0000313" key="7">
    <source>
        <dbReference type="Proteomes" id="UP000214610"/>
    </source>
</evidence>
<keyword evidence="2" id="KW-0805">Transcription regulation</keyword>
<dbReference type="PROSITE" id="PS50931">
    <property type="entry name" value="HTH_LYSR"/>
    <property type="match status" value="1"/>
</dbReference>
<dbReference type="Gene3D" id="1.10.10.10">
    <property type="entry name" value="Winged helix-like DNA-binding domain superfamily/Winged helix DNA-binding domain"/>
    <property type="match status" value="1"/>
</dbReference>
<protein>
    <submittedName>
        <fullName evidence="6">LysR family transcriptional regulator</fullName>
    </submittedName>
</protein>
<dbReference type="InterPro" id="IPR000847">
    <property type="entry name" value="LysR_HTH_N"/>
</dbReference>